<dbReference type="PIRSF" id="PIRSF006066">
    <property type="entry name" value="HI0050"/>
    <property type="match status" value="1"/>
</dbReference>
<dbReference type="InterPro" id="IPR004681">
    <property type="entry name" value="TRAP_DctM"/>
</dbReference>
<dbReference type="RefSeq" id="WP_091587029.1">
    <property type="nucleotide sequence ID" value="NZ_FNDU01000012.1"/>
</dbReference>
<keyword evidence="5 7" id="KW-1133">Transmembrane helix</keyword>
<evidence type="ECO:0000256" key="6">
    <source>
        <dbReference type="ARBA" id="ARBA00023136"/>
    </source>
</evidence>
<feature type="transmembrane region" description="Helical" evidence="7">
    <location>
        <begin position="135"/>
        <end position="162"/>
    </location>
</feature>
<evidence type="ECO:0000313" key="10">
    <source>
        <dbReference type="Proteomes" id="UP000199017"/>
    </source>
</evidence>
<evidence type="ECO:0000256" key="4">
    <source>
        <dbReference type="ARBA" id="ARBA00022692"/>
    </source>
</evidence>
<protein>
    <submittedName>
        <fullName evidence="9">TRAP transporter, DctM subunit</fullName>
    </submittedName>
</protein>
<feature type="transmembrane region" description="Helical" evidence="7">
    <location>
        <begin position="46"/>
        <end position="69"/>
    </location>
</feature>
<dbReference type="Pfam" id="PF06808">
    <property type="entry name" value="DctM"/>
    <property type="match status" value="1"/>
</dbReference>
<dbReference type="AlphaFoldDB" id="A0A1G8NHU9"/>
<evidence type="ECO:0000256" key="3">
    <source>
        <dbReference type="ARBA" id="ARBA00022519"/>
    </source>
</evidence>
<dbReference type="PANTHER" id="PTHR33362:SF2">
    <property type="entry name" value="TRAP TRANSPORTER LARGE PERMEASE PROTEIN"/>
    <property type="match status" value="1"/>
</dbReference>
<evidence type="ECO:0000259" key="8">
    <source>
        <dbReference type="Pfam" id="PF06808"/>
    </source>
</evidence>
<organism evidence="9 10">
    <name type="scientific">Alteribacillus bidgolensis</name>
    <dbReference type="NCBI Taxonomy" id="930129"/>
    <lineage>
        <taxon>Bacteria</taxon>
        <taxon>Bacillati</taxon>
        <taxon>Bacillota</taxon>
        <taxon>Bacilli</taxon>
        <taxon>Bacillales</taxon>
        <taxon>Bacillaceae</taxon>
        <taxon>Alteribacillus</taxon>
    </lineage>
</organism>
<comment type="subcellular location">
    <subcellularLocation>
        <location evidence="1">Cell inner membrane</location>
        <topology evidence="1">Multi-pass membrane protein</topology>
    </subcellularLocation>
</comment>
<feature type="transmembrane region" description="Helical" evidence="7">
    <location>
        <begin position="403"/>
        <end position="427"/>
    </location>
</feature>
<keyword evidence="4 7" id="KW-0812">Transmembrane</keyword>
<dbReference type="NCBIfam" id="TIGR00786">
    <property type="entry name" value="dctM"/>
    <property type="match status" value="1"/>
</dbReference>
<proteinExistence type="predicted"/>
<dbReference type="STRING" id="930129.SAMN05216352_11230"/>
<dbReference type="InterPro" id="IPR010656">
    <property type="entry name" value="DctM"/>
</dbReference>
<keyword evidence="10" id="KW-1185">Reference proteome</keyword>
<dbReference type="GO" id="GO:0005886">
    <property type="term" value="C:plasma membrane"/>
    <property type="evidence" value="ECO:0007669"/>
    <property type="project" value="UniProtKB-SubCell"/>
</dbReference>
<dbReference type="OrthoDB" id="9785600at2"/>
<keyword evidence="3" id="KW-0997">Cell inner membrane</keyword>
<evidence type="ECO:0000313" key="9">
    <source>
        <dbReference type="EMBL" id="SDI79748.1"/>
    </source>
</evidence>
<evidence type="ECO:0000256" key="5">
    <source>
        <dbReference type="ARBA" id="ARBA00022989"/>
    </source>
</evidence>
<feature type="transmembrane region" description="Helical" evidence="7">
    <location>
        <begin position="322"/>
        <end position="350"/>
    </location>
</feature>
<keyword evidence="6 7" id="KW-0472">Membrane</keyword>
<feature type="domain" description="TRAP C4-dicarboxylate transport system permease DctM subunit" evidence="8">
    <location>
        <begin position="9"/>
        <end position="421"/>
    </location>
</feature>
<feature type="transmembrane region" description="Helical" evidence="7">
    <location>
        <begin position="283"/>
        <end position="302"/>
    </location>
</feature>
<sequence>MILLLIVSIFFFCLLIGVPVVFSLIVASAIPILFEPMVSLTQMSSIMLESLGSFTLLAIPLFIFCGRLMNLTGVTEDLIYISKALVGKAKGSLAHINIVTSIFFAAISGSSVADVASLGRVLIPAMIKAGYSREFAATVTAASSTIGSIIPPSILLIVYGALAKTSVAGLFIGGILPGILIGLMQMGYAYFYASKNNVGTVNSEDLGLDSNKELSKIVAIKKVIFPLSLFLIVIVGIMSGVFTATEAASIAVVYVVFIAFFVKKERRFGQYMDVSKQAAMDAATIYILIAAAAFLSWVLTYYKAMDPIIQFLINSDVSPAGFLILLTLLYVVLGTFMEPTSAMLIFVPLLLPVMNALEIDPIVAGIVTVMAIRLGTVTPPYGLSSLLASKVAGTNVMKMLNHILIFVGVYLGSILIIIFFQDIVTFLPNLFMDE</sequence>
<feature type="transmembrane region" description="Helical" evidence="7">
    <location>
        <begin position="6"/>
        <end position="34"/>
    </location>
</feature>
<accession>A0A1G8NHU9</accession>
<dbReference type="PANTHER" id="PTHR33362">
    <property type="entry name" value="SIALIC ACID TRAP TRANSPORTER PERMEASE PROTEIN SIAT-RELATED"/>
    <property type="match status" value="1"/>
</dbReference>
<gene>
    <name evidence="9" type="ORF">SAMN05216352_11230</name>
</gene>
<name>A0A1G8NHU9_9BACI</name>
<feature type="transmembrane region" description="Helical" evidence="7">
    <location>
        <begin position="223"/>
        <end position="241"/>
    </location>
</feature>
<feature type="transmembrane region" description="Helical" evidence="7">
    <location>
        <begin position="98"/>
        <end position="123"/>
    </location>
</feature>
<keyword evidence="2" id="KW-1003">Cell membrane</keyword>
<evidence type="ECO:0000256" key="7">
    <source>
        <dbReference type="SAM" id="Phobius"/>
    </source>
</evidence>
<evidence type="ECO:0000256" key="2">
    <source>
        <dbReference type="ARBA" id="ARBA00022475"/>
    </source>
</evidence>
<feature type="transmembrane region" description="Helical" evidence="7">
    <location>
        <begin position="168"/>
        <end position="191"/>
    </location>
</feature>
<dbReference type="GO" id="GO:0022857">
    <property type="term" value="F:transmembrane transporter activity"/>
    <property type="evidence" value="ECO:0007669"/>
    <property type="project" value="TreeGrafter"/>
</dbReference>
<reference evidence="9 10" key="1">
    <citation type="submission" date="2016-10" db="EMBL/GenBank/DDBJ databases">
        <authorList>
            <person name="de Groot N.N."/>
        </authorList>
    </citation>
    <scope>NUCLEOTIDE SEQUENCE [LARGE SCALE GENOMIC DNA]</scope>
    <source>
        <strain evidence="10">P4B,CCM 7963,CECT 7998,DSM 25260,IBRC-M 10614,KCTC 13821</strain>
    </source>
</reference>
<dbReference type="EMBL" id="FNDU01000012">
    <property type="protein sequence ID" value="SDI79748.1"/>
    <property type="molecule type" value="Genomic_DNA"/>
</dbReference>
<dbReference type="Proteomes" id="UP000199017">
    <property type="component" value="Unassembled WGS sequence"/>
</dbReference>
<evidence type="ECO:0000256" key="1">
    <source>
        <dbReference type="ARBA" id="ARBA00004429"/>
    </source>
</evidence>